<dbReference type="Pfam" id="PF00881">
    <property type="entry name" value="Nitroreductase"/>
    <property type="match status" value="1"/>
</dbReference>
<dbReference type="CDD" id="cd02137">
    <property type="entry name" value="MhqN-like"/>
    <property type="match status" value="1"/>
</dbReference>
<dbReference type="InterPro" id="IPR000415">
    <property type="entry name" value="Nitroreductase-like"/>
</dbReference>
<dbReference type="OrthoDB" id="9782629at2"/>
<evidence type="ECO:0000256" key="1">
    <source>
        <dbReference type="ARBA" id="ARBA00007118"/>
    </source>
</evidence>
<dbReference type="GeneID" id="301191973"/>
<dbReference type="PANTHER" id="PTHR43673">
    <property type="entry name" value="NAD(P)H NITROREDUCTASE YDGI-RELATED"/>
    <property type="match status" value="1"/>
</dbReference>
<keyword evidence="2" id="KW-0560">Oxidoreductase</keyword>
<dbReference type="PANTHER" id="PTHR43673:SF3">
    <property type="entry name" value="NAD(P)H NITROREDUCTASE YODC-RELATED"/>
    <property type="match status" value="1"/>
</dbReference>
<evidence type="ECO:0000313" key="4">
    <source>
        <dbReference type="EMBL" id="GAJ38851.1"/>
    </source>
</evidence>
<evidence type="ECO:0000256" key="2">
    <source>
        <dbReference type="ARBA" id="ARBA00023002"/>
    </source>
</evidence>
<dbReference type="InterPro" id="IPR029479">
    <property type="entry name" value="Nitroreductase"/>
</dbReference>
<dbReference type="AlphaFoldDB" id="A0A023DCV1"/>
<dbReference type="EMBL" id="BAWO01000008">
    <property type="protein sequence ID" value="GAJ38851.1"/>
    <property type="molecule type" value="Genomic_DNA"/>
</dbReference>
<evidence type="ECO:0000259" key="3">
    <source>
        <dbReference type="Pfam" id="PF00881"/>
    </source>
</evidence>
<dbReference type="RefSeq" id="WP_017434580.1">
    <property type="nucleotide sequence ID" value="NZ_BAWO01000008.1"/>
</dbReference>
<sequence>MTSTNTTSKKDFFTVINERKSVRKYDPNVSISKEELRDIIETAGKAPSAWNLQHWHFVVIHGKTAQQRLYPIAYHQQQILDASAVIAVLGDLEANRNTDAVYDPLVQQGQISKETKERIAQQIEMAYTNKQYVRDAAFQNAALAAMQLMLAATAKGWATCPIGGFDVNQFKQAFHISDRYIPTMLITIGKSIAPARHTTRLPVEAITTWVEQ</sequence>
<accession>A0A023DCV1</accession>
<organism evidence="4 5">
    <name type="scientific">Parageobacillus caldoxylosilyticus NBRC 107762</name>
    <dbReference type="NCBI Taxonomy" id="1220594"/>
    <lineage>
        <taxon>Bacteria</taxon>
        <taxon>Bacillati</taxon>
        <taxon>Bacillota</taxon>
        <taxon>Bacilli</taxon>
        <taxon>Bacillales</taxon>
        <taxon>Anoxybacillaceae</taxon>
        <taxon>Saccharococcus</taxon>
    </lineage>
</organism>
<keyword evidence="5" id="KW-1185">Reference proteome</keyword>
<dbReference type="Gene3D" id="3.40.109.10">
    <property type="entry name" value="NADH Oxidase"/>
    <property type="match status" value="1"/>
</dbReference>
<comment type="similarity">
    <text evidence="1">Belongs to the nitroreductase family.</text>
</comment>
<gene>
    <name evidence="4" type="ORF">GCA01S_008_00970</name>
</gene>
<dbReference type="SUPFAM" id="SSF55469">
    <property type="entry name" value="FMN-dependent nitroreductase-like"/>
    <property type="match status" value="1"/>
</dbReference>
<comment type="caution">
    <text evidence="4">The sequence shown here is derived from an EMBL/GenBank/DDBJ whole genome shotgun (WGS) entry which is preliminary data.</text>
</comment>
<reference evidence="4 5" key="1">
    <citation type="submission" date="2014-04" db="EMBL/GenBank/DDBJ databases">
        <title>Whole genome shotgun sequence of Geobacillus caldoxylosilyticus NBRC 107762.</title>
        <authorList>
            <person name="Hosoyama A."/>
            <person name="Hosoyama Y."/>
            <person name="Katano-Makiyama Y."/>
            <person name="Tsuchikane K."/>
            <person name="Ohji S."/>
            <person name="Ichikawa N."/>
            <person name="Yamazoe A."/>
            <person name="Fujita N."/>
        </authorList>
    </citation>
    <scope>NUCLEOTIDE SEQUENCE [LARGE SCALE GENOMIC DNA]</scope>
    <source>
        <strain evidence="4 5">NBRC 107762</strain>
    </source>
</reference>
<dbReference type="Proteomes" id="UP000023561">
    <property type="component" value="Unassembled WGS sequence"/>
</dbReference>
<evidence type="ECO:0000313" key="5">
    <source>
        <dbReference type="Proteomes" id="UP000023561"/>
    </source>
</evidence>
<dbReference type="GO" id="GO:0016491">
    <property type="term" value="F:oxidoreductase activity"/>
    <property type="evidence" value="ECO:0007669"/>
    <property type="project" value="UniProtKB-KW"/>
</dbReference>
<name>A0A023DCV1_9BACL</name>
<proteinExistence type="inferred from homology"/>
<feature type="domain" description="Nitroreductase" evidence="3">
    <location>
        <begin position="16"/>
        <end position="190"/>
    </location>
</feature>
<protein>
    <submittedName>
        <fullName evidence="4">Putative NAD(P)H nitroreductase</fullName>
    </submittedName>
</protein>